<evidence type="ECO:0008006" key="4">
    <source>
        <dbReference type="Google" id="ProtNLM"/>
    </source>
</evidence>
<proteinExistence type="predicted"/>
<feature type="region of interest" description="Disordered" evidence="1">
    <location>
        <begin position="402"/>
        <end position="421"/>
    </location>
</feature>
<reference evidence="2 3" key="1">
    <citation type="journal article" date="2019" name="Nat. Ecol. Evol.">
        <title>Megaphylogeny resolves global patterns of mushroom evolution.</title>
        <authorList>
            <person name="Varga T."/>
            <person name="Krizsan K."/>
            <person name="Foldi C."/>
            <person name="Dima B."/>
            <person name="Sanchez-Garcia M."/>
            <person name="Sanchez-Ramirez S."/>
            <person name="Szollosi G.J."/>
            <person name="Szarkandi J.G."/>
            <person name="Papp V."/>
            <person name="Albert L."/>
            <person name="Andreopoulos W."/>
            <person name="Angelini C."/>
            <person name="Antonin V."/>
            <person name="Barry K.W."/>
            <person name="Bougher N.L."/>
            <person name="Buchanan P."/>
            <person name="Buyck B."/>
            <person name="Bense V."/>
            <person name="Catcheside P."/>
            <person name="Chovatia M."/>
            <person name="Cooper J."/>
            <person name="Damon W."/>
            <person name="Desjardin D."/>
            <person name="Finy P."/>
            <person name="Geml J."/>
            <person name="Haridas S."/>
            <person name="Hughes K."/>
            <person name="Justo A."/>
            <person name="Karasinski D."/>
            <person name="Kautmanova I."/>
            <person name="Kiss B."/>
            <person name="Kocsube S."/>
            <person name="Kotiranta H."/>
            <person name="LaButti K.M."/>
            <person name="Lechner B.E."/>
            <person name="Liimatainen K."/>
            <person name="Lipzen A."/>
            <person name="Lukacs Z."/>
            <person name="Mihaltcheva S."/>
            <person name="Morgado L.N."/>
            <person name="Niskanen T."/>
            <person name="Noordeloos M.E."/>
            <person name="Ohm R.A."/>
            <person name="Ortiz-Santana B."/>
            <person name="Ovrebo C."/>
            <person name="Racz N."/>
            <person name="Riley R."/>
            <person name="Savchenko A."/>
            <person name="Shiryaev A."/>
            <person name="Soop K."/>
            <person name="Spirin V."/>
            <person name="Szebenyi C."/>
            <person name="Tomsovsky M."/>
            <person name="Tulloss R.E."/>
            <person name="Uehling J."/>
            <person name="Grigoriev I.V."/>
            <person name="Vagvolgyi C."/>
            <person name="Papp T."/>
            <person name="Martin F.M."/>
            <person name="Miettinen O."/>
            <person name="Hibbett D.S."/>
            <person name="Nagy L.G."/>
        </authorList>
    </citation>
    <scope>NUCLEOTIDE SEQUENCE [LARGE SCALE GENOMIC DNA]</scope>
    <source>
        <strain evidence="2 3">CBS 309.79</strain>
    </source>
</reference>
<sequence>MTTPAPRSRRAAHDAASKRLASQLQDTDDDDDDDESQPMMLSLPPPKAKRRQSVGGKPKSSLSQTSSLPLIVDHATRLTSPNPPPRKISRVRSLSGVSSISQASQDVRSLRRKACLRVVWALVGRDYVVRDSLDDDDETLYWWPCRVINQMRGTLRVERFGDAAGLPQGSSSVSEDETRSFELQKDQPRFDAFADAVYLRSDHQKPAKMQRMDLGEMEDKWKLALQEAQRANVSAMQWPNDDDDDDDLPDVSMAFSAAYQPSPPDGTDTDVITVDSDSDSSLTDISEEHHVPVPDVTVKQDMSLQIPGELLMAQSKAGSKEFWPAKLLEFCPAYNPRLKEREQYRVLFLDGLERVIRRSWFYTSNDDEFFQCTMGPFDSARPQFDMNSDDTEVYQDTLREAIRDPSPAPSPQFSGSAGNDFSDLTLREQFTYTKPIMTAILRDEYEPASDRRRGFLRGGGSRQAVVKQASNAGDMDLRELPVLLGFVTYWCLRGDTQAEVDRDFQWETDGLLEHVAAEAPTLSQLSSVAPPGDSSSPAGTEEVVRSSSPGTTAPDGSQVPAPSRDIQDDTATGEPENTITNFDPPQVLLSDEIKIAELEKEIATDPSARQHGCKAYEQLGKKDKLDFCVNVLLPEMVIQLYLWRAKKRTTTALLSPAEEQAMHVEGEKLLAERDWVWDVINMRGMKTTTVTTKVQREPSLPEDGSGRRRIRSRARKNR</sequence>
<feature type="compositionally biased region" description="Polar residues" evidence="1">
    <location>
        <begin position="545"/>
        <end position="555"/>
    </location>
</feature>
<feature type="region of interest" description="Disordered" evidence="1">
    <location>
        <begin position="1"/>
        <end position="68"/>
    </location>
</feature>
<feature type="compositionally biased region" description="Acidic residues" evidence="1">
    <location>
        <begin position="26"/>
        <end position="36"/>
    </location>
</feature>
<protein>
    <recommendedName>
        <fullName evidence="4">PWWP domain-containing protein</fullName>
    </recommendedName>
</protein>
<feature type="region of interest" description="Disordered" evidence="1">
    <location>
        <begin position="690"/>
        <end position="718"/>
    </location>
</feature>
<evidence type="ECO:0000313" key="3">
    <source>
        <dbReference type="Proteomes" id="UP000305067"/>
    </source>
</evidence>
<dbReference type="Proteomes" id="UP000305067">
    <property type="component" value="Unassembled WGS sequence"/>
</dbReference>
<dbReference type="OrthoDB" id="2505887at2759"/>
<evidence type="ECO:0000256" key="1">
    <source>
        <dbReference type="SAM" id="MobiDB-lite"/>
    </source>
</evidence>
<feature type="compositionally biased region" description="Polar residues" evidence="1">
    <location>
        <begin position="522"/>
        <end position="538"/>
    </location>
</feature>
<dbReference type="AlphaFoldDB" id="A0A5C3QZ92"/>
<name>A0A5C3QZ92_9AGAR</name>
<keyword evidence="3" id="KW-1185">Reference proteome</keyword>
<gene>
    <name evidence="2" type="ORF">BDV98DRAFT_557534</name>
</gene>
<dbReference type="STRING" id="1884261.A0A5C3QZ92"/>
<accession>A0A5C3QZ92</accession>
<evidence type="ECO:0000313" key="2">
    <source>
        <dbReference type="EMBL" id="TFL07262.1"/>
    </source>
</evidence>
<dbReference type="EMBL" id="ML178814">
    <property type="protein sequence ID" value="TFL07262.1"/>
    <property type="molecule type" value="Genomic_DNA"/>
</dbReference>
<organism evidence="2 3">
    <name type="scientific">Pterulicium gracile</name>
    <dbReference type="NCBI Taxonomy" id="1884261"/>
    <lineage>
        <taxon>Eukaryota</taxon>
        <taxon>Fungi</taxon>
        <taxon>Dikarya</taxon>
        <taxon>Basidiomycota</taxon>
        <taxon>Agaricomycotina</taxon>
        <taxon>Agaricomycetes</taxon>
        <taxon>Agaricomycetidae</taxon>
        <taxon>Agaricales</taxon>
        <taxon>Pleurotineae</taxon>
        <taxon>Pterulaceae</taxon>
        <taxon>Pterulicium</taxon>
    </lineage>
</organism>
<feature type="compositionally biased region" description="Basic residues" evidence="1">
    <location>
        <begin position="707"/>
        <end position="718"/>
    </location>
</feature>
<feature type="region of interest" description="Disordered" evidence="1">
    <location>
        <begin position="522"/>
        <end position="584"/>
    </location>
</feature>